<dbReference type="InterPro" id="IPR020556">
    <property type="entry name" value="Amidase_CS"/>
</dbReference>
<evidence type="ECO:0000313" key="5">
    <source>
        <dbReference type="Proteomes" id="UP000000379"/>
    </source>
</evidence>
<dbReference type="SUPFAM" id="SSF75304">
    <property type="entry name" value="Amidase signature (AS) enzymes"/>
    <property type="match status" value="1"/>
</dbReference>
<dbReference type="PANTHER" id="PTHR11895">
    <property type="entry name" value="TRANSAMIDASE"/>
    <property type="match status" value="1"/>
</dbReference>
<dbReference type="Gene3D" id="3.90.1300.10">
    <property type="entry name" value="Amidase signature (AS) domain"/>
    <property type="match status" value="1"/>
</dbReference>
<dbReference type="GO" id="GO:0003824">
    <property type="term" value="F:catalytic activity"/>
    <property type="evidence" value="ECO:0007669"/>
    <property type="project" value="InterPro"/>
</dbReference>
<feature type="region of interest" description="Disordered" evidence="2">
    <location>
        <begin position="374"/>
        <end position="427"/>
    </location>
</feature>
<evidence type="ECO:0000256" key="2">
    <source>
        <dbReference type="SAM" id="MobiDB-lite"/>
    </source>
</evidence>
<evidence type="ECO:0000313" key="4">
    <source>
        <dbReference type="EMBL" id="ADI14535.1"/>
    </source>
</evidence>
<dbReference type="HOGENOM" id="CLU_009600_0_4_0"/>
<dbReference type="InterPro" id="IPR023631">
    <property type="entry name" value="Amidase_dom"/>
</dbReference>
<dbReference type="Pfam" id="PF01425">
    <property type="entry name" value="Amidase"/>
    <property type="match status" value="1"/>
</dbReference>
<gene>
    <name evidence="4" type="ordered locus">Trad_1413</name>
</gene>
<protein>
    <submittedName>
        <fullName evidence="4">Amidase</fullName>
    </submittedName>
</protein>
<feature type="compositionally biased region" description="Polar residues" evidence="2">
    <location>
        <begin position="391"/>
        <end position="412"/>
    </location>
</feature>
<dbReference type="PROSITE" id="PS00571">
    <property type="entry name" value="AMIDASES"/>
    <property type="match status" value="1"/>
</dbReference>
<organism evidence="4 5">
    <name type="scientific">Truepera radiovictrix (strain DSM 17093 / CIP 108686 / LMG 22925 / RQ-24)</name>
    <dbReference type="NCBI Taxonomy" id="649638"/>
    <lineage>
        <taxon>Bacteria</taxon>
        <taxon>Thermotogati</taxon>
        <taxon>Deinococcota</taxon>
        <taxon>Deinococci</taxon>
        <taxon>Trueperales</taxon>
        <taxon>Trueperaceae</taxon>
        <taxon>Truepera</taxon>
    </lineage>
</organism>
<reference evidence="5" key="1">
    <citation type="submission" date="2010-05" db="EMBL/GenBank/DDBJ databases">
        <title>The complete genome of Truepera radiovictris DSM 17093.</title>
        <authorList>
            <consortium name="US DOE Joint Genome Institute (JGI-PGF)"/>
            <person name="Lucas S."/>
            <person name="Copeland A."/>
            <person name="Lapidus A."/>
            <person name="Glavina del Rio T."/>
            <person name="Dalin E."/>
            <person name="Tice H."/>
            <person name="Bruce D."/>
            <person name="Goodwin L."/>
            <person name="Pitluck S."/>
            <person name="Kyrpides N."/>
            <person name="Mavromatis K."/>
            <person name="Ovchinnikova G."/>
            <person name="Munk A.C."/>
            <person name="Detter J.C."/>
            <person name="Han C."/>
            <person name="Tapia R."/>
            <person name="Land M."/>
            <person name="Hauser L."/>
            <person name="Markowitz V."/>
            <person name="Cheng J.-F."/>
            <person name="Hugenholtz P."/>
            <person name="Woyke T."/>
            <person name="Wu D."/>
            <person name="Tindall B."/>
            <person name="Pomrenke H.G."/>
            <person name="Brambilla E."/>
            <person name="Klenk H.-P."/>
            <person name="Eisen J.A."/>
        </authorList>
    </citation>
    <scope>NUCLEOTIDE SEQUENCE [LARGE SCALE GENOMIC DNA]</scope>
    <source>
        <strain evidence="5">DSM 17093 / CIP 108686 / LMG 22925 / RQ-24</strain>
    </source>
</reference>
<proteinExistence type="inferred from homology"/>
<dbReference type="eggNOG" id="COG0154">
    <property type="taxonomic scope" value="Bacteria"/>
</dbReference>
<dbReference type="STRING" id="649638.Trad_1413"/>
<dbReference type="PANTHER" id="PTHR11895:SF7">
    <property type="entry name" value="GLUTAMYL-TRNA(GLN) AMIDOTRANSFERASE SUBUNIT A, MITOCHONDRIAL"/>
    <property type="match status" value="1"/>
</dbReference>
<reference evidence="4 5" key="2">
    <citation type="journal article" date="2011" name="Stand. Genomic Sci.">
        <title>Complete genome sequence of Truepera radiovictrix type strain (RQ-24).</title>
        <authorList>
            <person name="Ivanova N."/>
            <person name="Rohde C."/>
            <person name="Munk C."/>
            <person name="Nolan M."/>
            <person name="Lucas S."/>
            <person name="Del Rio T.G."/>
            <person name="Tice H."/>
            <person name="Deshpande S."/>
            <person name="Cheng J.F."/>
            <person name="Tapia R."/>
            <person name="Han C."/>
            <person name="Goodwin L."/>
            <person name="Pitluck S."/>
            <person name="Liolios K."/>
            <person name="Mavromatis K."/>
            <person name="Mikhailova N."/>
            <person name="Pati A."/>
            <person name="Chen A."/>
            <person name="Palaniappan K."/>
            <person name="Land M."/>
            <person name="Hauser L."/>
            <person name="Chang Y.J."/>
            <person name="Jeffries C.D."/>
            <person name="Brambilla E."/>
            <person name="Rohde M."/>
            <person name="Goker M."/>
            <person name="Tindall B.J."/>
            <person name="Woyke T."/>
            <person name="Bristow J."/>
            <person name="Eisen J.A."/>
            <person name="Markowitz V."/>
            <person name="Hugenholtz P."/>
            <person name="Kyrpides N.C."/>
            <person name="Klenk H.P."/>
            <person name="Lapidus A."/>
        </authorList>
    </citation>
    <scope>NUCLEOTIDE SEQUENCE [LARGE SCALE GENOMIC DNA]</scope>
    <source>
        <strain evidence="5">DSM 17093 / CIP 108686 / LMG 22925 / RQ-24</strain>
    </source>
</reference>
<dbReference type="EMBL" id="CP002049">
    <property type="protein sequence ID" value="ADI14535.1"/>
    <property type="molecule type" value="Genomic_DNA"/>
</dbReference>
<dbReference type="KEGG" id="tra:Trad_1413"/>
<dbReference type="Proteomes" id="UP000000379">
    <property type="component" value="Chromosome"/>
</dbReference>
<dbReference type="InterPro" id="IPR036928">
    <property type="entry name" value="AS_sf"/>
</dbReference>
<dbReference type="RefSeq" id="WP_013177905.1">
    <property type="nucleotide sequence ID" value="NC_014221.1"/>
</dbReference>
<sequence>MTLAEYAEHDATALAARLARGELKQRQVAELALSALRRVRAALGAVVDIYDDVPPTLPEAPTGVPSAPFAGVPFLLKDLGTAQAGRPQTCGSRLLRGRVVRDTGALARRFAELGLVTLGRSATPEFALSLSTESQLYGSAKNPWDPTRLAGGSSGGAAAAVAAGAVPVAHATDTAGSIRIPASACALVGLKPTRGRLVGNPTGPSPLRAMDTEFVVSRSLRDAAALFGLLDRFGARAQRTQGLNVAVTTTPWGGYAIDPEVEAAVWEVARELQALGHRVEVASPRFDYDRFVAAATVGWAVGFDTYLEALAAELGRPLDASQLEGVTLALYRAAKGLSPAAVAHAEAEARALCRQVAPFFRRYDLLVTPTLLHPPNPSASTTKTAPTSTSRAFSGSATAQGSFCRSLTSRANPRSRCRSPGAVRGCP</sequence>
<evidence type="ECO:0000259" key="3">
    <source>
        <dbReference type="Pfam" id="PF01425"/>
    </source>
</evidence>
<feature type="domain" description="Amidase" evidence="3">
    <location>
        <begin position="64"/>
        <end position="385"/>
    </location>
</feature>
<comment type="similarity">
    <text evidence="1">Belongs to the amidase family.</text>
</comment>
<dbReference type="InterPro" id="IPR000120">
    <property type="entry name" value="Amidase"/>
</dbReference>
<dbReference type="AlphaFoldDB" id="D7CX27"/>
<keyword evidence="5" id="KW-1185">Reference proteome</keyword>
<feature type="compositionally biased region" description="Low complexity" evidence="2">
    <location>
        <begin position="378"/>
        <end position="390"/>
    </location>
</feature>
<accession>D7CX27</accession>
<evidence type="ECO:0000256" key="1">
    <source>
        <dbReference type="ARBA" id="ARBA00009199"/>
    </source>
</evidence>
<name>D7CX27_TRURR</name>